<dbReference type="STRING" id="220714.SAMN05660469_0950"/>
<dbReference type="Pfam" id="PF14542">
    <property type="entry name" value="Acetyltransf_CG"/>
    <property type="match status" value="1"/>
</dbReference>
<dbReference type="InterPro" id="IPR045057">
    <property type="entry name" value="Gcn5-rel_NAT"/>
</dbReference>
<keyword evidence="3" id="KW-0808">Transferase</keyword>
<dbReference type="PANTHER" id="PTHR31435:SF10">
    <property type="entry name" value="BSR4717 PROTEIN"/>
    <property type="match status" value="1"/>
</dbReference>
<dbReference type="PROSITE" id="PS51729">
    <property type="entry name" value="GNAT_YJDJ"/>
    <property type="match status" value="1"/>
</dbReference>
<evidence type="ECO:0000259" key="2">
    <source>
        <dbReference type="PROSITE" id="PS51729"/>
    </source>
</evidence>
<gene>
    <name evidence="3" type="primary">wecD2</name>
    <name evidence="3" type="ORF">FPFC_050050</name>
</gene>
<dbReference type="InterPro" id="IPR016181">
    <property type="entry name" value="Acyl_CoA_acyltransferase"/>
</dbReference>
<dbReference type="CDD" id="cd04301">
    <property type="entry name" value="NAT_SF"/>
    <property type="match status" value="1"/>
</dbReference>
<dbReference type="OrthoDB" id="9793389at2"/>
<reference evidence="3 4" key="1">
    <citation type="journal article" date="2015" name="BMC Genomics">
        <title>Comparative genomics of Fructobacillus spp. and Leuconostoc spp. reveals niche-specific evolution of Fructobacillus spp.</title>
        <authorList>
            <person name="Endo A."/>
            <person name="Tanizawa Y."/>
            <person name="Tanaka N."/>
            <person name="Maeno S."/>
            <person name="Kumar H."/>
            <person name="Shiwa Y."/>
            <person name="Okada S."/>
            <person name="Yoshikawa H."/>
            <person name="Dicks L."/>
            <person name="Nakagawa J."/>
            <person name="Arita M."/>
        </authorList>
    </citation>
    <scope>NUCLEOTIDE SEQUENCE [LARGE SCALE GENOMIC DNA]</scope>
    <source>
        <strain evidence="3 4">DSM 15468</strain>
    </source>
</reference>
<organism evidence="3 4">
    <name type="scientific">Fructobacillus pseudoficulneus</name>
    <dbReference type="NCBI Taxonomy" id="220714"/>
    <lineage>
        <taxon>Bacteria</taxon>
        <taxon>Bacillati</taxon>
        <taxon>Bacillota</taxon>
        <taxon>Bacilli</taxon>
        <taxon>Lactobacillales</taxon>
        <taxon>Lactobacillaceae</taxon>
        <taxon>Fructobacillus</taxon>
    </lineage>
</organism>
<accession>A0A3F3H9N4</accession>
<evidence type="ECO:0000259" key="1">
    <source>
        <dbReference type="PROSITE" id="PS51186"/>
    </source>
</evidence>
<keyword evidence="4" id="KW-1185">Reference proteome</keyword>
<evidence type="ECO:0000313" key="4">
    <source>
        <dbReference type="Proteomes" id="UP000061227"/>
    </source>
</evidence>
<dbReference type="EMBL" id="DF968067">
    <property type="protein sequence ID" value="GAP03189.1"/>
    <property type="molecule type" value="Genomic_DNA"/>
</dbReference>
<proteinExistence type="predicted"/>
<dbReference type="SUPFAM" id="SSF55729">
    <property type="entry name" value="Acyl-CoA N-acyltransferases (Nat)"/>
    <property type="match status" value="1"/>
</dbReference>
<dbReference type="Proteomes" id="UP000061227">
    <property type="component" value="Unassembled WGS sequence"/>
</dbReference>
<dbReference type="PROSITE" id="PS51186">
    <property type="entry name" value="GNAT"/>
    <property type="match status" value="1"/>
</dbReference>
<dbReference type="RefSeq" id="WP_059378641.1">
    <property type="nucleotide sequence ID" value="NZ_DF968067.1"/>
</dbReference>
<dbReference type="InterPro" id="IPR031165">
    <property type="entry name" value="GNAT_YJDJ"/>
</dbReference>
<dbReference type="PANTHER" id="PTHR31435">
    <property type="entry name" value="PROTEIN NATD1"/>
    <property type="match status" value="1"/>
</dbReference>
<dbReference type="Gene3D" id="3.40.630.30">
    <property type="match status" value="1"/>
</dbReference>
<feature type="domain" description="N-acetyltransferase" evidence="2">
    <location>
        <begin position="2"/>
        <end position="91"/>
    </location>
</feature>
<dbReference type="AlphaFoldDB" id="A0A3F3H9N4"/>
<name>A0A3F3H9N4_9LACO</name>
<dbReference type="InterPro" id="IPR000182">
    <property type="entry name" value="GNAT_dom"/>
</dbReference>
<feature type="domain" description="N-acetyltransferase" evidence="1">
    <location>
        <begin position="1"/>
        <end position="98"/>
    </location>
</feature>
<sequence length="104" mass="11720">MTITAKPGFFYYEQDGEKMGEVSYLTEDHGQVFTLYHTYVDPSLRGQNIAKNLVDAVVEKARNENKKVRPACRYAAVLFRRFPDDYADVALPAAEGHNKDSSAT</sequence>
<dbReference type="GO" id="GO:0016747">
    <property type="term" value="F:acyltransferase activity, transferring groups other than amino-acyl groups"/>
    <property type="evidence" value="ECO:0007669"/>
    <property type="project" value="InterPro"/>
</dbReference>
<protein>
    <submittedName>
        <fullName evidence="3">Acetyltransferase</fullName>
    </submittedName>
</protein>
<evidence type="ECO:0000313" key="3">
    <source>
        <dbReference type="EMBL" id="GAP03189.1"/>
    </source>
</evidence>